<dbReference type="SMART" id="SM00298">
    <property type="entry name" value="CHROMO"/>
    <property type="match status" value="1"/>
</dbReference>
<dbReference type="GO" id="GO:0006508">
    <property type="term" value="P:proteolysis"/>
    <property type="evidence" value="ECO:0007669"/>
    <property type="project" value="UniProtKB-KW"/>
</dbReference>
<dbReference type="SUPFAM" id="SSF54160">
    <property type="entry name" value="Chromo domain-like"/>
    <property type="match status" value="1"/>
</dbReference>
<dbReference type="Gene3D" id="2.40.70.10">
    <property type="entry name" value="Acid Proteases"/>
    <property type="match status" value="1"/>
</dbReference>
<dbReference type="InterPro" id="IPR043128">
    <property type="entry name" value="Rev_trsase/Diguanyl_cyclase"/>
</dbReference>
<dbReference type="Pfam" id="PF17917">
    <property type="entry name" value="RT_RNaseH"/>
    <property type="match status" value="1"/>
</dbReference>
<dbReference type="PANTHER" id="PTHR37984:SF5">
    <property type="entry name" value="PROTEIN NYNRIN-LIKE"/>
    <property type="match status" value="1"/>
</dbReference>
<evidence type="ECO:0000256" key="11">
    <source>
        <dbReference type="ARBA" id="ARBA00022884"/>
    </source>
</evidence>
<dbReference type="GO" id="GO:0003964">
    <property type="term" value="F:RNA-directed DNA polymerase activity"/>
    <property type="evidence" value="ECO:0007669"/>
    <property type="project" value="UniProtKB-KW"/>
</dbReference>
<dbReference type="Pfam" id="PF00385">
    <property type="entry name" value="Chromo"/>
    <property type="match status" value="1"/>
</dbReference>
<feature type="transmembrane region" description="Helical" evidence="18">
    <location>
        <begin position="836"/>
        <end position="858"/>
    </location>
</feature>
<gene>
    <name evidence="22" type="ORF">V565_187460</name>
</gene>
<proteinExistence type="predicted"/>
<dbReference type="GO" id="GO:0006310">
    <property type="term" value="P:DNA recombination"/>
    <property type="evidence" value="ECO:0007669"/>
    <property type="project" value="UniProtKB-KW"/>
</dbReference>
<dbReference type="GO" id="GO:0015074">
    <property type="term" value="P:DNA integration"/>
    <property type="evidence" value="ECO:0007669"/>
    <property type="project" value="UniProtKB-KW"/>
</dbReference>
<dbReference type="PROSITE" id="PS50013">
    <property type="entry name" value="CHROMO_2"/>
    <property type="match status" value="1"/>
</dbReference>
<keyword evidence="5" id="KW-0540">Nuclease</keyword>
<keyword evidence="10" id="KW-0460">Magnesium</keyword>
<evidence type="ECO:0000256" key="12">
    <source>
        <dbReference type="ARBA" id="ARBA00022908"/>
    </source>
</evidence>
<dbReference type="InterPro" id="IPR023780">
    <property type="entry name" value="Chromo_domain"/>
</dbReference>
<dbReference type="FunFam" id="1.10.340.70:FF:000001">
    <property type="entry name" value="Retrovirus-related Pol polyprotein from transposon gypsy-like Protein"/>
    <property type="match status" value="1"/>
</dbReference>
<dbReference type="STRING" id="1423351.A0A074RIN6"/>
<feature type="region of interest" description="Disordered" evidence="17">
    <location>
        <begin position="607"/>
        <end position="636"/>
    </location>
</feature>
<dbReference type="InterPro" id="IPR001584">
    <property type="entry name" value="Integrase_cat-core"/>
</dbReference>
<evidence type="ECO:0000256" key="1">
    <source>
        <dbReference type="ARBA" id="ARBA00012493"/>
    </source>
</evidence>
<keyword evidence="16" id="KW-0233">DNA recombination</keyword>
<dbReference type="PROSITE" id="PS50994">
    <property type="entry name" value="INTEGRASE"/>
    <property type="match status" value="1"/>
</dbReference>
<dbReference type="InterPro" id="IPR041588">
    <property type="entry name" value="Integrase_H2C2"/>
</dbReference>
<name>A0A074RIN6_9AGAM</name>
<evidence type="ECO:0000256" key="2">
    <source>
        <dbReference type="ARBA" id="ARBA00022670"/>
    </source>
</evidence>
<comment type="caution">
    <text evidence="22">The sequence shown here is derived from an EMBL/GenBank/DDBJ whole genome shotgun (WGS) entry which is preliminary data.</text>
</comment>
<dbReference type="InterPro" id="IPR041373">
    <property type="entry name" value="RT_RNaseH"/>
</dbReference>
<dbReference type="InterPro" id="IPR016197">
    <property type="entry name" value="Chromo-like_dom_sf"/>
</dbReference>
<dbReference type="Proteomes" id="UP000027456">
    <property type="component" value="Unassembled WGS sequence"/>
</dbReference>
<evidence type="ECO:0000256" key="13">
    <source>
        <dbReference type="ARBA" id="ARBA00022918"/>
    </source>
</evidence>
<evidence type="ECO:0000256" key="8">
    <source>
        <dbReference type="ARBA" id="ARBA00022759"/>
    </source>
</evidence>
<dbReference type="CDD" id="cd00303">
    <property type="entry name" value="retropepsin_like"/>
    <property type="match status" value="1"/>
</dbReference>
<dbReference type="InterPro" id="IPR000953">
    <property type="entry name" value="Chromo/chromo_shadow_dom"/>
</dbReference>
<organism evidence="22 23">
    <name type="scientific">Rhizoctonia solani 123E</name>
    <dbReference type="NCBI Taxonomy" id="1423351"/>
    <lineage>
        <taxon>Eukaryota</taxon>
        <taxon>Fungi</taxon>
        <taxon>Dikarya</taxon>
        <taxon>Basidiomycota</taxon>
        <taxon>Agaricomycotina</taxon>
        <taxon>Agaricomycetes</taxon>
        <taxon>Cantharellales</taxon>
        <taxon>Ceratobasidiaceae</taxon>
        <taxon>Rhizoctonia</taxon>
    </lineage>
</organism>
<dbReference type="HOGENOM" id="CLU_000384_34_0_1"/>
<feature type="domain" description="Reverse transcriptase" evidence="20">
    <location>
        <begin position="694"/>
        <end position="906"/>
    </location>
</feature>
<dbReference type="SUPFAM" id="SSF53098">
    <property type="entry name" value="Ribonuclease H-like"/>
    <property type="match status" value="1"/>
</dbReference>
<evidence type="ECO:0000256" key="14">
    <source>
        <dbReference type="ARBA" id="ARBA00022932"/>
    </source>
</evidence>
<sequence length="1665" mass="190119">MNRTFMEHNKADALHAHFRDKNHPHEMPEDYVIRKMEALTILSDWTDSELINEIMNSAPEHWSLYIDTSTVTTWDDFLDKVAWHEEKLLHTEVTGTTDIQRQLNEMKSMLKRLETNKHSGRTAVRTHQAVSKPVGWHKNNPAPPYPKDDSTVSKGKTPKDKKARPCRHCGSLMHWDRDSEASEDEWAAQEAYEELCDDAYMEGSDSEPEEVSEEDFHEPLRSLAASTAAYTPVEVQQGSGGSNTGSESDLAGKSNQEATTFTGLIQSKVPARKNFIKQLKLATAKVFNTKVGEEITLKRLMSRPPGTAFFGAKATIIKGWIQSAIGPKKRITFDSGSEITLINEALLNTLDPPPRVRIGQKLRLIQVTSNSSLSQYITVPLIFDTDSGPVKMTVEAYVVPNMNTPFILGTDFAAQYQLSLVRNEDGTKIVFGDTGRSIPVEESDSTPRIDKQGNAFLVEVAQGYIQNGVKRSKARKEYKRRSKDKKLPSNTVKVKIYQTVTIPAHTIKMVKVKTTWGEGQSEGYIDRAFNTHRSEEDIFAISDSIIERNNPRIQVSNLSSQPVRLQGGEVIGYMHDPKQYLAHIADLTEEDKDNFIKYSNLIQAIAQKKAEERPTEEEEELMKSPEGGPKTAEAPDPEVIPAQRLTKEIHFSEQLTAEQRDKLEKIVTKNELAFGLDGRLGTHDAQVEINLRPNTQEISLTPYSASPAKREIIDKQIDDWLQLEVIEPSKSAWGFPVIVVYRNSKPRVCIVYRSLNAVSIPDEYPLPKQTDILHALEGSQWLTTLDALAGFTQLSIREEDRAKTAFRSHRGFYQFKRLPFGFRNGPSVFQRVMNTVLAPFLWIFALVYIDDIVVYSITFEDHCRHLEKVFGAIQKSGITLSPNKCFLGYQSLLLLGQKVSRLGLSTHKEKVDAIVQLEPPKNIPTLQTFLGMMTYFASYIPFYAWIVAPLFKLLRKSTTWTWGDTEQKAFNLAKQALASAPVMAYPIVGKPFRLYTDACDYGLGAVLQQIQPIKIKDLRETIVHVERVIAYWSRILKEAERNYSPTEREALALKEALVKFQVYLEGSEFIAITDHAALTWSRTYNNVNRRLMTWGLVFSAYPGMHIVHRAGRVHDNADPVSRLRRRIPYQTGPLTDITTPLKLNSDEDPLRNLYKEIEVKKFMEAYEEDVHFGKIAEALRSPHNPLNPPYAQYQIGDNGLIYFIDSQEKHRLCVPKALQLEIIKENHDDLNQGAHAGYAKTYHRIASIYYWPKMANTIQQYVYSCDICQKAGHRRHGPRGFLQPIPIPQQPFEVLSMDFIMDLPPSDAYNAILVIIDKLTKYAHFIPCTTQINEEETAKLFHDHIWQHYGLPRQIITDRDSRWTGAFWEHLVSMLGIKRALTTAYHPQADGQTEIMNQTAEIAIRAFTNPAKDNWVRILSGFAYSYNTSTHTSTNQTPAFLLRGFQPLTTSDLLAQTSERIHRPARESQTAEDFKDSMDASIELAKDALRVAQAHQQKYYNENRSFVEFEPGDLVLINPHSLRLLKRKQGKGDKLNMRYEGPFEVLEKVSSVAYRIRLPGSYRIHPVINIAHLESYKASPPEFGERPIKHIPRQDFEQMPEYEIEKIVEERFVKRGNKRVKQYLVRWLGYGPDEDRWKTEKELKNAPEILKLWRTRDYGTKDNPK</sequence>
<dbReference type="FunFam" id="3.30.70.270:FF:000020">
    <property type="entry name" value="Transposon Tf2-6 polyprotein-like Protein"/>
    <property type="match status" value="1"/>
</dbReference>
<dbReference type="PROSITE" id="PS50878">
    <property type="entry name" value="RT_POL"/>
    <property type="match status" value="1"/>
</dbReference>
<evidence type="ECO:0000259" key="21">
    <source>
        <dbReference type="PROSITE" id="PS50994"/>
    </source>
</evidence>
<dbReference type="EMBL" id="AZST01001002">
    <property type="protein sequence ID" value="KEP46654.1"/>
    <property type="molecule type" value="Genomic_DNA"/>
</dbReference>
<dbReference type="CDD" id="cd18977">
    <property type="entry name" value="CD_POL_like"/>
    <property type="match status" value="1"/>
</dbReference>
<dbReference type="InterPro" id="IPR050951">
    <property type="entry name" value="Retrovirus_Pol_polyprotein"/>
</dbReference>
<dbReference type="GO" id="GO:0006338">
    <property type="term" value="P:chromatin remodeling"/>
    <property type="evidence" value="ECO:0007669"/>
    <property type="project" value="UniProtKB-ARBA"/>
</dbReference>
<evidence type="ECO:0000313" key="22">
    <source>
        <dbReference type="EMBL" id="KEP46654.1"/>
    </source>
</evidence>
<dbReference type="Pfam" id="PF17921">
    <property type="entry name" value="Integrase_H2C2"/>
    <property type="match status" value="1"/>
</dbReference>
<evidence type="ECO:0000256" key="10">
    <source>
        <dbReference type="ARBA" id="ARBA00022842"/>
    </source>
</evidence>
<keyword evidence="12" id="KW-0229">DNA integration</keyword>
<dbReference type="Pfam" id="PF00078">
    <property type="entry name" value="RVT_1"/>
    <property type="match status" value="1"/>
</dbReference>
<feature type="region of interest" description="Disordered" evidence="17">
    <location>
        <begin position="234"/>
        <end position="254"/>
    </location>
</feature>
<dbReference type="InterPro" id="IPR036397">
    <property type="entry name" value="RNaseH_sf"/>
</dbReference>
<dbReference type="InterPro" id="IPR043502">
    <property type="entry name" value="DNA/RNA_pol_sf"/>
</dbReference>
<feature type="region of interest" description="Disordered" evidence="17">
    <location>
        <begin position="119"/>
        <end position="165"/>
    </location>
</feature>
<keyword evidence="15" id="KW-0238">DNA-binding</keyword>
<evidence type="ECO:0000256" key="3">
    <source>
        <dbReference type="ARBA" id="ARBA00022679"/>
    </source>
</evidence>
<feature type="transmembrane region" description="Helical" evidence="18">
    <location>
        <begin position="929"/>
        <end position="951"/>
    </location>
</feature>
<keyword evidence="18" id="KW-0472">Membrane</keyword>
<dbReference type="SUPFAM" id="SSF56672">
    <property type="entry name" value="DNA/RNA polymerases"/>
    <property type="match status" value="1"/>
</dbReference>
<dbReference type="GO" id="GO:0003677">
    <property type="term" value="F:DNA binding"/>
    <property type="evidence" value="ECO:0007669"/>
    <property type="project" value="UniProtKB-KW"/>
</dbReference>
<evidence type="ECO:0000256" key="6">
    <source>
        <dbReference type="ARBA" id="ARBA00022723"/>
    </source>
</evidence>
<dbReference type="InterPro" id="IPR012337">
    <property type="entry name" value="RNaseH-like_sf"/>
</dbReference>
<keyword evidence="6" id="KW-0479">Metal-binding</keyword>
<dbReference type="Gene3D" id="2.40.50.40">
    <property type="match status" value="1"/>
</dbReference>
<keyword evidence="13" id="KW-0695">RNA-directed DNA polymerase</keyword>
<dbReference type="CDD" id="cd01647">
    <property type="entry name" value="RT_LTR"/>
    <property type="match status" value="1"/>
</dbReference>
<evidence type="ECO:0000259" key="20">
    <source>
        <dbReference type="PROSITE" id="PS50878"/>
    </source>
</evidence>
<feature type="domain" description="Integrase catalytic" evidence="21">
    <location>
        <begin position="1287"/>
        <end position="1446"/>
    </location>
</feature>
<dbReference type="GO" id="GO:0003887">
    <property type="term" value="F:DNA-directed DNA polymerase activity"/>
    <property type="evidence" value="ECO:0007669"/>
    <property type="project" value="UniProtKB-KW"/>
</dbReference>
<evidence type="ECO:0000256" key="5">
    <source>
        <dbReference type="ARBA" id="ARBA00022722"/>
    </source>
</evidence>
<dbReference type="GO" id="GO:0046872">
    <property type="term" value="F:metal ion binding"/>
    <property type="evidence" value="ECO:0007669"/>
    <property type="project" value="UniProtKB-KW"/>
</dbReference>
<protein>
    <recommendedName>
        <fullName evidence="1">RNA-directed DNA polymerase</fullName>
        <ecNumber evidence="1">2.7.7.49</ecNumber>
    </recommendedName>
</protein>
<dbReference type="Gene3D" id="1.10.340.70">
    <property type="match status" value="1"/>
</dbReference>
<reference evidence="22 23" key="1">
    <citation type="submission" date="2013-12" db="EMBL/GenBank/DDBJ databases">
        <authorList>
            <person name="Cubeta M."/>
            <person name="Pakala S."/>
            <person name="Fedorova N."/>
            <person name="Thomas E."/>
            <person name="Dean R."/>
            <person name="Jabaji S."/>
            <person name="Neate S."/>
            <person name="Toda T."/>
            <person name="Tavantzis S."/>
            <person name="Vilgalys R."/>
            <person name="Bharathan N."/>
            <person name="Pakala S."/>
            <person name="Losada L.S."/>
            <person name="Zafar N."/>
            <person name="Nierman W."/>
        </authorList>
    </citation>
    <scope>NUCLEOTIDE SEQUENCE [LARGE SCALE GENOMIC DNA]</scope>
    <source>
        <strain evidence="22 23">123E</strain>
    </source>
</reference>
<keyword evidence="9" id="KW-0378">Hydrolase</keyword>
<dbReference type="GO" id="GO:0005634">
    <property type="term" value="C:nucleus"/>
    <property type="evidence" value="ECO:0007669"/>
    <property type="project" value="UniProtKB-ARBA"/>
</dbReference>
<evidence type="ECO:0000256" key="4">
    <source>
        <dbReference type="ARBA" id="ARBA00022695"/>
    </source>
</evidence>
<evidence type="ECO:0000259" key="19">
    <source>
        <dbReference type="PROSITE" id="PS50013"/>
    </source>
</evidence>
<evidence type="ECO:0000256" key="9">
    <source>
        <dbReference type="ARBA" id="ARBA00022801"/>
    </source>
</evidence>
<keyword evidence="4" id="KW-0548">Nucleotidyltransferase</keyword>
<dbReference type="GO" id="GO:0003723">
    <property type="term" value="F:RNA binding"/>
    <property type="evidence" value="ECO:0007669"/>
    <property type="project" value="UniProtKB-KW"/>
</dbReference>
<keyword evidence="7" id="KW-0064">Aspartyl protease</keyword>
<keyword evidence="18" id="KW-0812">Transmembrane</keyword>
<dbReference type="GO" id="GO:0004519">
    <property type="term" value="F:endonuclease activity"/>
    <property type="evidence" value="ECO:0007669"/>
    <property type="project" value="UniProtKB-KW"/>
</dbReference>
<dbReference type="Gene3D" id="3.30.70.270">
    <property type="match status" value="2"/>
</dbReference>
<keyword evidence="11" id="KW-0694">RNA-binding</keyword>
<feature type="domain" description="Chromo" evidence="19">
    <location>
        <begin position="1602"/>
        <end position="1665"/>
    </location>
</feature>
<dbReference type="Gene3D" id="3.30.420.10">
    <property type="entry name" value="Ribonuclease H-like superfamily/Ribonuclease H"/>
    <property type="match status" value="1"/>
</dbReference>
<evidence type="ECO:0000256" key="15">
    <source>
        <dbReference type="ARBA" id="ARBA00023125"/>
    </source>
</evidence>
<dbReference type="GO" id="GO:0004190">
    <property type="term" value="F:aspartic-type endopeptidase activity"/>
    <property type="evidence" value="ECO:0007669"/>
    <property type="project" value="UniProtKB-KW"/>
</dbReference>
<evidence type="ECO:0000256" key="7">
    <source>
        <dbReference type="ARBA" id="ARBA00022750"/>
    </source>
</evidence>
<dbReference type="EC" id="2.7.7.49" evidence="1"/>
<dbReference type="InterPro" id="IPR021109">
    <property type="entry name" value="Peptidase_aspartic_dom_sf"/>
</dbReference>
<dbReference type="CDD" id="cd09274">
    <property type="entry name" value="RNase_HI_RT_Ty3"/>
    <property type="match status" value="1"/>
</dbReference>
<keyword evidence="3" id="KW-0808">Transferase</keyword>
<keyword evidence="23" id="KW-1185">Reference proteome</keyword>
<dbReference type="InterPro" id="IPR000477">
    <property type="entry name" value="RT_dom"/>
</dbReference>
<accession>A0A074RIN6</accession>
<dbReference type="Pfam" id="PF24626">
    <property type="entry name" value="SH3_Tf2-1"/>
    <property type="match status" value="1"/>
</dbReference>
<dbReference type="Gene3D" id="3.10.10.10">
    <property type="entry name" value="HIV Type 1 Reverse Transcriptase, subunit A, domain 1"/>
    <property type="match status" value="1"/>
</dbReference>
<keyword evidence="2" id="KW-0645">Protease</keyword>
<dbReference type="InterPro" id="IPR056924">
    <property type="entry name" value="SH3_Tf2-1"/>
</dbReference>
<evidence type="ECO:0000256" key="18">
    <source>
        <dbReference type="SAM" id="Phobius"/>
    </source>
</evidence>
<keyword evidence="14" id="KW-0239">DNA-directed DNA polymerase</keyword>
<evidence type="ECO:0000256" key="17">
    <source>
        <dbReference type="SAM" id="MobiDB-lite"/>
    </source>
</evidence>
<dbReference type="PANTHER" id="PTHR37984">
    <property type="entry name" value="PROTEIN CBG26694"/>
    <property type="match status" value="1"/>
</dbReference>
<keyword evidence="8" id="KW-0255">Endonuclease</keyword>
<dbReference type="OrthoDB" id="3364103at2759"/>
<keyword evidence="18" id="KW-1133">Transmembrane helix</keyword>
<evidence type="ECO:0000256" key="16">
    <source>
        <dbReference type="ARBA" id="ARBA00023172"/>
    </source>
</evidence>
<evidence type="ECO:0000313" key="23">
    <source>
        <dbReference type="Proteomes" id="UP000027456"/>
    </source>
</evidence>